<comment type="caution">
    <text evidence="2">The sequence shown here is derived from an EMBL/GenBank/DDBJ whole genome shotgun (WGS) entry which is preliminary data.</text>
</comment>
<evidence type="ECO:0000313" key="2">
    <source>
        <dbReference type="EMBL" id="MDE4908386.1"/>
    </source>
</evidence>
<feature type="compositionally biased region" description="Low complexity" evidence="1">
    <location>
        <begin position="229"/>
        <end position="240"/>
    </location>
</feature>
<feature type="region of interest" description="Disordered" evidence="1">
    <location>
        <begin position="220"/>
        <end position="240"/>
    </location>
</feature>
<keyword evidence="3" id="KW-1185">Reference proteome</keyword>
<gene>
    <name evidence="2" type="ORF">L0665_07145</name>
</gene>
<reference evidence="2" key="1">
    <citation type="submission" date="2022-01" db="EMBL/GenBank/DDBJ databases">
        <title>Draft genome of Methanogenium marinum DSM 15558.</title>
        <authorList>
            <person name="Chen S.-C."/>
            <person name="You Y.-T."/>
        </authorList>
    </citation>
    <scope>NUCLEOTIDE SEQUENCE</scope>
    <source>
        <strain evidence="2">DSM 15558</strain>
    </source>
</reference>
<proteinExistence type="predicted"/>
<dbReference type="EMBL" id="JAKELO010000002">
    <property type="protein sequence ID" value="MDE4908386.1"/>
    <property type="molecule type" value="Genomic_DNA"/>
</dbReference>
<protein>
    <submittedName>
        <fullName evidence="2">Uncharacterized protein</fullName>
    </submittedName>
</protein>
<name>A0A9Q4KTD8_9EURY</name>
<accession>A0A9Q4KTD8</accession>
<dbReference type="Proteomes" id="UP001143747">
    <property type="component" value="Unassembled WGS sequence"/>
</dbReference>
<organism evidence="2 3">
    <name type="scientific">Methanogenium marinum</name>
    <dbReference type="NCBI Taxonomy" id="348610"/>
    <lineage>
        <taxon>Archaea</taxon>
        <taxon>Methanobacteriati</taxon>
        <taxon>Methanobacteriota</taxon>
        <taxon>Stenosarchaea group</taxon>
        <taxon>Methanomicrobia</taxon>
        <taxon>Methanomicrobiales</taxon>
        <taxon>Methanomicrobiaceae</taxon>
        <taxon>Methanogenium</taxon>
    </lineage>
</organism>
<dbReference type="RefSeq" id="WP_274925015.1">
    <property type="nucleotide sequence ID" value="NZ_JAKELO010000002.1"/>
</dbReference>
<sequence length="266" mass="27555">MRISVFILVILAACALSGTASGYLISFEAPSWVSAGEPIPVTGTSTFPPGAQGSIIAYRAMPGNLPVSVDYQVFTIQPDGSWEVTFNTDTWMATSYKLEMGKNSNYPLGSSSVTFRYVEVIDRSPGCVVTTPATQYWQGNMAISGVAHSPEGGNILLEVSDNSGRDICGTITVPVAADGSFAFSCSVPGPGTYNVRYSDEKGLLTTDEVTVIPAPAGIPAPTVTPVPPAGATETPAQSTPAPLAALPGAALGAVYLSAWRRKGGKT</sequence>
<evidence type="ECO:0000313" key="3">
    <source>
        <dbReference type="Proteomes" id="UP001143747"/>
    </source>
</evidence>
<evidence type="ECO:0000256" key="1">
    <source>
        <dbReference type="SAM" id="MobiDB-lite"/>
    </source>
</evidence>
<dbReference type="AlphaFoldDB" id="A0A9Q4KTD8"/>